<keyword evidence="2" id="KW-1185">Reference proteome</keyword>
<dbReference type="EMBL" id="JAQQWE010000004">
    <property type="protein sequence ID" value="KAK7955714.1"/>
    <property type="molecule type" value="Genomic_DNA"/>
</dbReference>
<evidence type="ECO:0000313" key="2">
    <source>
        <dbReference type="Proteomes" id="UP001391051"/>
    </source>
</evidence>
<comment type="caution">
    <text evidence="1">The sequence shown here is derived from an EMBL/GenBank/DDBJ whole genome shotgun (WGS) entry which is preliminary data.</text>
</comment>
<proteinExistence type="predicted"/>
<reference evidence="1 2" key="1">
    <citation type="submission" date="2023-01" db="EMBL/GenBank/DDBJ databases">
        <title>Analysis of 21 Apiospora genomes using comparative genomics revels a genus with tremendous synthesis potential of carbohydrate active enzymes and secondary metabolites.</title>
        <authorList>
            <person name="Sorensen T."/>
        </authorList>
    </citation>
    <scope>NUCLEOTIDE SEQUENCE [LARGE SCALE GENOMIC DNA]</scope>
    <source>
        <strain evidence="1 2">CBS 24483</strain>
    </source>
</reference>
<dbReference type="RefSeq" id="XP_066701020.1">
    <property type="nucleotide sequence ID" value="XM_066841158.1"/>
</dbReference>
<sequence>MTDQTIPTARPFNLLPESPWAKHFYPSHDPLFRQLGDGLHHSGLAPARPYVPWDQLGRIPRNEEPLPSTQNLDILFYAERYQRIKRSGMMSWRLPAMIDDLCDLSKRNDIEMDPNLIQVNEDGWLDFLKRSKWFDRRVDALSSIPNPHPDLYNHPNNWWTVDNPAIWRIVRIALEMVNRVLNTIIESRHPWSKWSDIDSTMAAHCAKNQIDSPGVMTERPASARATPAEMRAALNDALRFCVLSFVDEASITQGEGIYGYSAFGFTYEAAGHISKMIQGDVSAVAPALQTTRNLKNLPRYVKKPQDTAGNPDLTGFEDIEGIEDFEELMPIEDLVTQTVAQTPGPDGSVMDAAAIALAALGPISGDEFKMDPADTLLCTVHVAPLRCLLNTESKPFERYNALMSMAVTALPTSLVYACLKTNPDSTSTVFSMVESDKPAFVVATRETARIQCV</sequence>
<dbReference type="Proteomes" id="UP001391051">
    <property type="component" value="Unassembled WGS sequence"/>
</dbReference>
<protein>
    <submittedName>
        <fullName evidence="1">Uncharacterized protein</fullName>
    </submittedName>
</protein>
<dbReference type="GeneID" id="92074220"/>
<name>A0ABR1QG55_9PEZI</name>
<organism evidence="1 2">
    <name type="scientific">Apiospora aurea</name>
    <dbReference type="NCBI Taxonomy" id="335848"/>
    <lineage>
        <taxon>Eukaryota</taxon>
        <taxon>Fungi</taxon>
        <taxon>Dikarya</taxon>
        <taxon>Ascomycota</taxon>
        <taxon>Pezizomycotina</taxon>
        <taxon>Sordariomycetes</taxon>
        <taxon>Xylariomycetidae</taxon>
        <taxon>Amphisphaeriales</taxon>
        <taxon>Apiosporaceae</taxon>
        <taxon>Apiospora</taxon>
    </lineage>
</organism>
<accession>A0ABR1QG55</accession>
<gene>
    <name evidence="1" type="ORF">PG986_004936</name>
</gene>
<evidence type="ECO:0000313" key="1">
    <source>
        <dbReference type="EMBL" id="KAK7955714.1"/>
    </source>
</evidence>